<dbReference type="Proteomes" id="UP000492821">
    <property type="component" value="Unassembled WGS sequence"/>
</dbReference>
<reference evidence="2" key="2">
    <citation type="submission" date="2020-10" db="UniProtKB">
        <authorList>
            <consortium name="WormBaseParasite"/>
        </authorList>
    </citation>
    <scope>IDENTIFICATION</scope>
</reference>
<evidence type="ECO:0000313" key="1">
    <source>
        <dbReference type="Proteomes" id="UP000492821"/>
    </source>
</evidence>
<protein>
    <submittedName>
        <fullName evidence="2">FTH domain-containing protein</fullName>
    </submittedName>
</protein>
<sequence length="142" mass="16840">MRLTSNVSNAINYTDLLTAIPDLRAFTTNYHSTNWMAEILHVEKHSLRRLHIIYTRFEQCDHFDFNELLAFIRKQRTAFDLIVTLFVANCDSFFLQLKQFLDQRLISARILGNTKRTNVTINYNFVGYTWYVPLNEDILELD</sequence>
<proteinExistence type="predicted"/>
<reference evidence="1" key="1">
    <citation type="journal article" date="2013" name="Genetics">
        <title>The draft genome and transcriptome of Panagrellus redivivus are shaped by the harsh demands of a free-living lifestyle.</title>
        <authorList>
            <person name="Srinivasan J."/>
            <person name="Dillman A.R."/>
            <person name="Macchietto M.G."/>
            <person name="Heikkinen L."/>
            <person name="Lakso M."/>
            <person name="Fracchia K.M."/>
            <person name="Antoshechkin I."/>
            <person name="Mortazavi A."/>
            <person name="Wong G."/>
            <person name="Sternberg P.W."/>
        </authorList>
    </citation>
    <scope>NUCLEOTIDE SEQUENCE [LARGE SCALE GENOMIC DNA]</scope>
    <source>
        <strain evidence="1">MT8872</strain>
    </source>
</reference>
<dbReference type="AlphaFoldDB" id="A0A7E4ZZ95"/>
<dbReference type="WBParaSite" id="Pan_g4967.t1">
    <property type="protein sequence ID" value="Pan_g4967.t1"/>
    <property type="gene ID" value="Pan_g4967"/>
</dbReference>
<name>A0A7E4ZZ95_PANRE</name>
<keyword evidence="1" id="KW-1185">Reference proteome</keyword>
<organism evidence="1 2">
    <name type="scientific">Panagrellus redivivus</name>
    <name type="common">Microworm</name>
    <dbReference type="NCBI Taxonomy" id="6233"/>
    <lineage>
        <taxon>Eukaryota</taxon>
        <taxon>Metazoa</taxon>
        <taxon>Ecdysozoa</taxon>
        <taxon>Nematoda</taxon>
        <taxon>Chromadorea</taxon>
        <taxon>Rhabditida</taxon>
        <taxon>Tylenchina</taxon>
        <taxon>Panagrolaimomorpha</taxon>
        <taxon>Panagrolaimoidea</taxon>
        <taxon>Panagrolaimidae</taxon>
        <taxon>Panagrellus</taxon>
    </lineage>
</organism>
<evidence type="ECO:0000313" key="2">
    <source>
        <dbReference type="WBParaSite" id="Pan_g4967.t1"/>
    </source>
</evidence>
<accession>A0A7E4ZZ95</accession>